<dbReference type="InParanoid" id="E3KA60"/>
<dbReference type="Proteomes" id="UP000008783">
    <property type="component" value="Unassembled WGS sequence"/>
</dbReference>
<dbReference type="VEuPathDB" id="FungiDB:PGTG_06847"/>
<evidence type="ECO:0000313" key="3">
    <source>
        <dbReference type="Proteomes" id="UP000008783"/>
    </source>
</evidence>
<keyword evidence="3" id="KW-1185">Reference proteome</keyword>
<dbReference type="HOGENOM" id="CLU_018307_0_0_1"/>
<dbReference type="AlphaFoldDB" id="E3KA60"/>
<feature type="region of interest" description="Disordered" evidence="1">
    <location>
        <begin position="160"/>
        <end position="192"/>
    </location>
</feature>
<sequence length="273" mass="29924">MPDETTQGEEQTTESTRTADASDMQTAKDWFKAVFKLQHASITQAQEDRQQAIADRRADRQIFLAAHQANAARIGRLEDLLLAMNVKNEVDARPVQAAPGRVDLQKFRTSDGPIYRGPFQETEPFLRWIHGVQIFFDTKDGPVYDIPANYQAPAKPVDYSAPRAWSSPSGPSSTPGKPTQPPAGRPSARAASVAGVTDITPLEAQVSVLQLDAAIREDGRWDTYFDDEGYYPSMEPAAVAALKDLDRQLLPNKIEKAKQADLADAIAGHPGRA</sequence>
<dbReference type="GeneID" id="10536711"/>
<gene>
    <name evidence="2" type="ORF">PGTG_06847</name>
</gene>
<reference key="1">
    <citation type="submission" date="2007-01" db="EMBL/GenBank/DDBJ databases">
        <title>The Genome Sequence of Puccinia graminis f. sp. tritici Strain CRL 75-36-700-3.</title>
        <authorList>
            <consortium name="The Broad Institute Genome Sequencing Platform"/>
            <person name="Birren B."/>
            <person name="Lander E."/>
            <person name="Galagan J."/>
            <person name="Nusbaum C."/>
            <person name="Devon K."/>
            <person name="Cuomo C."/>
            <person name="Jaffe D."/>
            <person name="Butler J."/>
            <person name="Alvarez P."/>
            <person name="Gnerre S."/>
            <person name="Grabherr M."/>
            <person name="Mauceli E."/>
            <person name="Brockman W."/>
            <person name="Young S."/>
            <person name="LaButti K."/>
            <person name="Sykes S."/>
            <person name="DeCaprio D."/>
            <person name="Crawford M."/>
            <person name="Koehrsen M."/>
            <person name="Engels R."/>
            <person name="Montgomery P."/>
            <person name="Pearson M."/>
            <person name="Howarth C."/>
            <person name="Larson L."/>
            <person name="White J."/>
            <person name="Zeng Q."/>
            <person name="Kodira C."/>
            <person name="Yandava C."/>
            <person name="Alvarado L."/>
            <person name="O'Leary S."/>
            <person name="Szabo L."/>
            <person name="Dean R."/>
            <person name="Schein J."/>
        </authorList>
    </citation>
    <scope>NUCLEOTIDE SEQUENCE</scope>
    <source>
        <strain>CRL 75-36-700-3</strain>
    </source>
</reference>
<name>E3KA60_PUCGT</name>
<evidence type="ECO:0000313" key="2">
    <source>
        <dbReference type="EMBL" id="EFP81226.2"/>
    </source>
</evidence>
<dbReference type="EMBL" id="DS178278">
    <property type="protein sequence ID" value="EFP81226.2"/>
    <property type="molecule type" value="Genomic_DNA"/>
</dbReference>
<proteinExistence type="predicted"/>
<evidence type="ECO:0000256" key="1">
    <source>
        <dbReference type="SAM" id="MobiDB-lite"/>
    </source>
</evidence>
<dbReference type="KEGG" id="pgr:PGTG_06847"/>
<reference evidence="3" key="2">
    <citation type="journal article" date="2011" name="Proc. Natl. Acad. Sci. U.S.A.">
        <title>Obligate biotrophy features unraveled by the genomic analysis of rust fungi.</title>
        <authorList>
            <person name="Duplessis S."/>
            <person name="Cuomo C.A."/>
            <person name="Lin Y.-C."/>
            <person name="Aerts A."/>
            <person name="Tisserant E."/>
            <person name="Veneault-Fourrey C."/>
            <person name="Joly D.L."/>
            <person name="Hacquard S."/>
            <person name="Amselem J."/>
            <person name="Cantarel B.L."/>
            <person name="Chiu R."/>
            <person name="Coutinho P.M."/>
            <person name="Feau N."/>
            <person name="Field M."/>
            <person name="Frey P."/>
            <person name="Gelhaye E."/>
            <person name="Goldberg J."/>
            <person name="Grabherr M.G."/>
            <person name="Kodira C.D."/>
            <person name="Kohler A."/>
            <person name="Kuees U."/>
            <person name="Lindquist E.A."/>
            <person name="Lucas S.M."/>
            <person name="Mago R."/>
            <person name="Mauceli E."/>
            <person name="Morin E."/>
            <person name="Murat C."/>
            <person name="Pangilinan J.L."/>
            <person name="Park R."/>
            <person name="Pearson M."/>
            <person name="Quesneville H."/>
            <person name="Rouhier N."/>
            <person name="Sakthikumar S."/>
            <person name="Salamov A.A."/>
            <person name="Schmutz J."/>
            <person name="Selles B."/>
            <person name="Shapiro H."/>
            <person name="Tanguay P."/>
            <person name="Tuskan G.A."/>
            <person name="Henrissat B."/>
            <person name="Van de Peer Y."/>
            <person name="Rouze P."/>
            <person name="Ellis J.G."/>
            <person name="Dodds P.N."/>
            <person name="Schein J.E."/>
            <person name="Zhong S."/>
            <person name="Hamelin R.C."/>
            <person name="Grigoriev I.V."/>
            <person name="Szabo L.J."/>
            <person name="Martin F."/>
        </authorList>
    </citation>
    <scope>NUCLEOTIDE SEQUENCE [LARGE SCALE GENOMIC DNA]</scope>
    <source>
        <strain evidence="3">CRL 75-36-700-3 / race SCCL</strain>
    </source>
</reference>
<organism evidence="2 3">
    <name type="scientific">Puccinia graminis f. sp. tritici (strain CRL 75-36-700-3 / race SCCL)</name>
    <name type="common">Black stem rust fungus</name>
    <dbReference type="NCBI Taxonomy" id="418459"/>
    <lineage>
        <taxon>Eukaryota</taxon>
        <taxon>Fungi</taxon>
        <taxon>Dikarya</taxon>
        <taxon>Basidiomycota</taxon>
        <taxon>Pucciniomycotina</taxon>
        <taxon>Pucciniomycetes</taxon>
        <taxon>Pucciniales</taxon>
        <taxon>Pucciniaceae</taxon>
        <taxon>Puccinia</taxon>
    </lineage>
</organism>
<feature type="region of interest" description="Disordered" evidence="1">
    <location>
        <begin position="1"/>
        <end position="23"/>
    </location>
</feature>
<feature type="compositionally biased region" description="Low complexity" evidence="1">
    <location>
        <begin position="160"/>
        <end position="177"/>
    </location>
</feature>
<accession>E3KA60</accession>
<feature type="compositionally biased region" description="Low complexity" evidence="1">
    <location>
        <begin position="8"/>
        <end position="18"/>
    </location>
</feature>
<protein>
    <submittedName>
        <fullName evidence="2">Uncharacterized protein</fullName>
    </submittedName>
</protein>
<dbReference type="RefSeq" id="XP_003325645.2">
    <property type="nucleotide sequence ID" value="XM_003325597.2"/>
</dbReference>
<dbReference type="OrthoDB" id="2512946at2759"/>